<dbReference type="AlphaFoldDB" id="A0A328DZV6"/>
<evidence type="ECO:0000313" key="2">
    <source>
        <dbReference type="EMBL" id="RAL49693.1"/>
    </source>
</evidence>
<name>A0A328DZV6_9ASTE</name>
<accession>A0A328DZV6</accession>
<dbReference type="Proteomes" id="UP000249390">
    <property type="component" value="Unassembled WGS sequence"/>
</dbReference>
<keyword evidence="1" id="KW-0812">Transmembrane</keyword>
<proteinExistence type="predicted"/>
<organism evidence="2 3">
    <name type="scientific">Cuscuta australis</name>
    <dbReference type="NCBI Taxonomy" id="267555"/>
    <lineage>
        <taxon>Eukaryota</taxon>
        <taxon>Viridiplantae</taxon>
        <taxon>Streptophyta</taxon>
        <taxon>Embryophyta</taxon>
        <taxon>Tracheophyta</taxon>
        <taxon>Spermatophyta</taxon>
        <taxon>Magnoliopsida</taxon>
        <taxon>eudicotyledons</taxon>
        <taxon>Gunneridae</taxon>
        <taxon>Pentapetalae</taxon>
        <taxon>asterids</taxon>
        <taxon>lamiids</taxon>
        <taxon>Solanales</taxon>
        <taxon>Convolvulaceae</taxon>
        <taxon>Cuscuteae</taxon>
        <taxon>Cuscuta</taxon>
        <taxon>Cuscuta subgen. Grammica</taxon>
        <taxon>Cuscuta sect. Cleistogrammica</taxon>
    </lineage>
</organism>
<protein>
    <submittedName>
        <fullName evidence="2">Uncharacterized protein</fullName>
    </submittedName>
</protein>
<evidence type="ECO:0000256" key="1">
    <source>
        <dbReference type="SAM" id="Phobius"/>
    </source>
</evidence>
<dbReference type="EMBL" id="NQVE01000076">
    <property type="protein sequence ID" value="RAL49693.1"/>
    <property type="molecule type" value="Genomic_DNA"/>
</dbReference>
<gene>
    <name evidence="2" type="ORF">DM860_001984</name>
</gene>
<comment type="caution">
    <text evidence="2">The sequence shown here is derived from an EMBL/GenBank/DDBJ whole genome shotgun (WGS) entry which is preliminary data.</text>
</comment>
<reference evidence="2 3" key="1">
    <citation type="submission" date="2018-06" db="EMBL/GenBank/DDBJ databases">
        <title>The Genome of Cuscuta australis (Dodder) Provides Insight into the Evolution of Plant Parasitism.</title>
        <authorList>
            <person name="Liu H."/>
        </authorList>
    </citation>
    <scope>NUCLEOTIDE SEQUENCE [LARGE SCALE GENOMIC DNA]</scope>
    <source>
        <strain evidence="3">cv. Yunnan</strain>
        <tissue evidence="2">Vines</tissue>
    </source>
</reference>
<keyword evidence="1" id="KW-1133">Transmembrane helix</keyword>
<keyword evidence="1" id="KW-0472">Membrane</keyword>
<keyword evidence="3" id="KW-1185">Reference proteome</keyword>
<feature type="transmembrane region" description="Helical" evidence="1">
    <location>
        <begin position="105"/>
        <end position="124"/>
    </location>
</feature>
<evidence type="ECO:0000313" key="3">
    <source>
        <dbReference type="Proteomes" id="UP000249390"/>
    </source>
</evidence>
<sequence length="131" mass="14398">MCKCRSHGTFPLYNLQSSHLNIATTTKTCTDGRSTHCALLLIGAWILPQRSRIGRTLKRHPFSGLVDSEDERFAREYPCGLPPEFPIASPCSGIVHHLSGPNRVCHLYAIFVAVVIAVLQATFLPSPSKPT</sequence>